<feature type="transmembrane region" description="Helical" evidence="14">
    <location>
        <begin position="303"/>
        <end position="323"/>
    </location>
</feature>
<feature type="transmembrane region" description="Helical" evidence="14">
    <location>
        <begin position="46"/>
        <end position="70"/>
    </location>
</feature>
<evidence type="ECO:0000256" key="6">
    <source>
        <dbReference type="ARBA" id="ARBA00022870"/>
    </source>
</evidence>
<keyword evidence="9" id="KW-1039">Host endosome</keyword>
<keyword evidence="5" id="KW-0946">Virion</keyword>
<feature type="transmembrane region" description="Helical" evidence="14">
    <location>
        <begin position="243"/>
        <end position="266"/>
    </location>
</feature>
<name>A1BM27_9GAMA</name>
<organism evidence="15 16">
    <name type="scientific">Ovine gammaherpesvirus 2</name>
    <dbReference type="NCBI Taxonomy" id="10398"/>
    <lineage>
        <taxon>Viruses</taxon>
        <taxon>Duplodnaviria</taxon>
        <taxon>Heunggongvirae</taxon>
        <taxon>Peploviricota</taxon>
        <taxon>Herviviricetes</taxon>
        <taxon>Herpesvirales</taxon>
        <taxon>Orthoherpesviridae</taxon>
        <taxon>Gammaherpesvirinae</taxon>
        <taxon>Macavirus</taxon>
        <taxon>Macavirus ovinegamma2</taxon>
    </lineage>
</organism>
<feature type="transmembrane region" description="Helical" evidence="14">
    <location>
        <begin position="110"/>
        <end position="136"/>
    </location>
</feature>
<feature type="transmembrane region" description="Helical" evidence="14">
    <location>
        <begin position="335"/>
        <end position="356"/>
    </location>
</feature>
<gene>
    <name evidence="15" type="ORF">OvHV-2gp36</name>
</gene>
<keyword evidence="2" id="KW-1048">Host nucleus</keyword>
<feature type="transmembrane region" description="Helical" evidence="14">
    <location>
        <begin position="183"/>
        <end position="201"/>
    </location>
</feature>
<evidence type="ECO:0000256" key="1">
    <source>
        <dbReference type="ARBA" id="ARBA00003017"/>
    </source>
</evidence>
<keyword evidence="6" id="KW-1043">Host membrane</keyword>
<feature type="transmembrane region" description="Helical" evidence="14">
    <location>
        <begin position="272"/>
        <end position="291"/>
    </location>
</feature>
<comment type="function">
    <text evidence="1">Envelope glycoprotein important for virion assembly and egress. Plays a role in the correct incorporation of gH-gL into virion membrane. Directs the glycoprotein N (gN) to the host trans-Golgi network.</text>
</comment>
<evidence type="ECO:0000256" key="9">
    <source>
        <dbReference type="ARBA" id="ARBA00023046"/>
    </source>
</evidence>
<keyword evidence="8 14" id="KW-1133">Transmembrane helix</keyword>
<evidence type="ECO:0000313" key="15">
    <source>
        <dbReference type="EMBL" id="ABB22256.1"/>
    </source>
</evidence>
<dbReference type="HAMAP" id="MF_04035">
    <property type="entry name" value="HSV_GM"/>
    <property type="match status" value="1"/>
</dbReference>
<evidence type="ECO:0000256" key="14">
    <source>
        <dbReference type="SAM" id="Phobius"/>
    </source>
</evidence>
<feature type="region of interest" description="Disordered" evidence="13">
    <location>
        <begin position="374"/>
        <end position="408"/>
    </location>
</feature>
<reference evidence="15 16" key="1">
    <citation type="journal article" date="2007" name="J. Gen. Virol.">
        <title>Comparison of ovine herpesvirus 2 genomes isolated from domestic sheep (Ovis aries) and a clinically affected cow (Bos bovis).</title>
        <authorList>
            <person name="Taus N.S."/>
            <person name="Herndon D.R."/>
            <person name="Traul D.L."/>
            <person name="Stewart J.P."/>
            <person name="Ackermann M."/>
            <person name="Li H."/>
            <person name="Knowles D.P."/>
            <person name="Lewis G.S."/>
            <person name="Brayton K.A."/>
        </authorList>
    </citation>
    <scope>NUCLEOTIDE SEQUENCE [LARGE SCALE GENOMIC DNA]</scope>
</reference>
<evidence type="ECO:0000256" key="3">
    <source>
        <dbReference type="ARBA" id="ARBA00022692"/>
    </source>
</evidence>
<feature type="transmembrane region" description="Helical" evidence="14">
    <location>
        <begin position="148"/>
        <end position="171"/>
    </location>
</feature>
<accession>A1BM27</accession>
<sequence length="408" mass="46540">MLFKFMTSLKAHLASSRARNTLSRLSFPLLPTNMKSSKKDIFVLHIWLKLMGCYVFMFITSMVLPIAAMFPNLGFPCYFNTLVNYSSMDLRAKNQAKHLTPTLFLEAPEMFFYVTYSFIADCCGLAYYLLAAIAVVKAKRHATGLMVVSQWIMAVGSPTLLFMAILKMWTIQLYIHTLSYKHIYLAAFVYCLHWLLSVLYTECYITNVSSQWTHSELKKSVPDNLMLHRVVHIMKPIMTNIHLSVVALETLIFSLSFMMAVGNSFYVVVSDIVFGAINMFLILPIIWYVLTEFWLSKYLARQFGFYFGVLIASIILILPIVRYDNIFVAAQIHNAVAINIAVIPICAFIAFLIRACRAYAERKRIPYSALSAPPKTVHYSKQAKPDADKQAPDSSIFLDEESDTDFEQ</sequence>
<evidence type="ECO:0000256" key="11">
    <source>
        <dbReference type="ARBA" id="ARBA00023157"/>
    </source>
</evidence>
<keyword evidence="11" id="KW-1015">Disulfide bond</keyword>
<feature type="compositionally biased region" description="Acidic residues" evidence="13">
    <location>
        <begin position="398"/>
        <end position="408"/>
    </location>
</feature>
<evidence type="ECO:0000256" key="2">
    <source>
        <dbReference type="ARBA" id="ARBA00022562"/>
    </source>
</evidence>
<evidence type="ECO:0000256" key="10">
    <source>
        <dbReference type="ARBA" id="ARBA00023136"/>
    </source>
</evidence>
<dbReference type="Pfam" id="PF01528">
    <property type="entry name" value="Herpes_glycop"/>
    <property type="match status" value="1"/>
</dbReference>
<evidence type="ECO:0000256" key="12">
    <source>
        <dbReference type="ARBA" id="ARBA00023180"/>
    </source>
</evidence>
<evidence type="ECO:0000256" key="5">
    <source>
        <dbReference type="ARBA" id="ARBA00022844"/>
    </source>
</evidence>
<dbReference type="InterPro" id="IPR000785">
    <property type="entry name" value="Herpes_glycop_M"/>
</dbReference>
<evidence type="ECO:0000256" key="8">
    <source>
        <dbReference type="ARBA" id="ARBA00022989"/>
    </source>
</evidence>
<keyword evidence="10 14" id="KW-0472">Membrane</keyword>
<dbReference type="PRINTS" id="PR00333">
    <property type="entry name" value="HSVINTEGRLMP"/>
</dbReference>
<keyword evidence="12" id="KW-0325">Glycoprotein</keyword>
<evidence type="ECO:0000256" key="13">
    <source>
        <dbReference type="SAM" id="MobiDB-lite"/>
    </source>
</evidence>
<evidence type="ECO:0000313" key="16">
    <source>
        <dbReference type="Proteomes" id="UP000152762"/>
    </source>
</evidence>
<protein>
    <submittedName>
        <fullName evidence="15">Glycoprotein M-like protein</fullName>
    </submittedName>
</protein>
<dbReference type="Proteomes" id="UP000152762">
    <property type="component" value="Segment"/>
</dbReference>
<proteinExistence type="inferred from homology"/>
<evidence type="ECO:0000256" key="4">
    <source>
        <dbReference type="ARBA" id="ARBA00022812"/>
    </source>
</evidence>
<keyword evidence="3 14" id="KW-0812">Transmembrane</keyword>
<evidence type="ECO:0000256" key="7">
    <source>
        <dbReference type="ARBA" id="ARBA00022879"/>
    </source>
</evidence>
<keyword evidence="7" id="KW-0261">Viral envelope protein</keyword>
<dbReference type="EMBL" id="DQ198083">
    <property type="protein sequence ID" value="ABB22256.1"/>
    <property type="molecule type" value="Genomic_DNA"/>
</dbReference>
<keyword evidence="4" id="KW-1040">Host Golgi apparatus</keyword>
<dbReference type="GO" id="GO:0019031">
    <property type="term" value="C:viral envelope"/>
    <property type="evidence" value="ECO:0007669"/>
    <property type="project" value="UniProtKB-KW"/>
</dbReference>